<name>A0ACB9ZDG4_9PEZI</name>
<comment type="caution">
    <text evidence="1">The sequence shown here is derived from an EMBL/GenBank/DDBJ whole genome shotgun (WGS) entry which is preliminary data.</text>
</comment>
<proteinExistence type="predicted"/>
<keyword evidence="2" id="KW-1185">Reference proteome</keyword>
<accession>A0ACB9ZDG4</accession>
<dbReference type="EMBL" id="MU393429">
    <property type="protein sequence ID" value="KAI4869646.1"/>
    <property type="molecule type" value="Genomic_DNA"/>
</dbReference>
<reference evidence="1 2" key="1">
    <citation type="journal article" date="2022" name="New Phytol.">
        <title>Ecological generalism drives hyperdiversity of secondary metabolite gene clusters in xylarialean endophytes.</title>
        <authorList>
            <person name="Franco M.E.E."/>
            <person name="Wisecaver J.H."/>
            <person name="Arnold A.E."/>
            <person name="Ju Y.M."/>
            <person name="Slot J.C."/>
            <person name="Ahrendt S."/>
            <person name="Moore L.P."/>
            <person name="Eastman K.E."/>
            <person name="Scott K."/>
            <person name="Konkel Z."/>
            <person name="Mondo S.J."/>
            <person name="Kuo A."/>
            <person name="Hayes R.D."/>
            <person name="Haridas S."/>
            <person name="Andreopoulos B."/>
            <person name="Riley R."/>
            <person name="LaButti K."/>
            <person name="Pangilinan J."/>
            <person name="Lipzen A."/>
            <person name="Amirebrahimi M."/>
            <person name="Yan J."/>
            <person name="Adam C."/>
            <person name="Keymanesh K."/>
            <person name="Ng V."/>
            <person name="Louie K."/>
            <person name="Northen T."/>
            <person name="Drula E."/>
            <person name="Henrissat B."/>
            <person name="Hsieh H.M."/>
            <person name="Youens-Clark K."/>
            <person name="Lutzoni F."/>
            <person name="Miadlikowska J."/>
            <person name="Eastwood D.C."/>
            <person name="Hamelin R.C."/>
            <person name="Grigoriev I.V."/>
            <person name="U'Ren J.M."/>
        </authorList>
    </citation>
    <scope>NUCLEOTIDE SEQUENCE [LARGE SCALE GENOMIC DNA]</scope>
    <source>
        <strain evidence="1 2">CBS 119005</strain>
    </source>
</reference>
<sequence>MAMLHRWKRRVQRQFQQWLAKVVSDLKKNNLWKNIIKNTVCTTINLIIGLIPAVVAVYGSSTFLGAMASVFGHPGQRFGQMAEVLMLITLGTFAGIAWAMLGLYLSSLAYQTNIDAAWAIRAVFFTFALILHGVLRSSAPRLFMFVFFFLLINITILTSTTISASASTVIHIAYPILTAVGVIVLVNITIFPEFSSGFLGKSTIETLCSTINSFQESGDWFMADSQQLDGGDEEKAKAASTALRARLVALTEKKTKLRAQLGSCKKAQAECNFELVFTVLPPRSLKPVSMTLMSRLVQVTICLINACESKYALAGHKYGEDEPESPEEKKPENEDSDSGSDSNSDSNSEDDSDSQKSGGNAKKARRKSKYAKNLELIKPIREIESGDIELLEHILNQIRGPTKVLHLHIQAAVYVIASALAYCYDVSHLPSGAPTPKGIALEEIDLRVHMFAEALTQFDRDSTAALEHAASIEYGRESMGDIMPRMETHLISSFLISVRQAAAQVMEMLRHSRVLVERRQARKNRRRLYWPNISWKKWLATGGERDINALPETARKEARSGYGLKEDPRERDDDSNDSNEQLLKSNKDEETGHALTKLPTYQEKGKIPMRKGPQKSEASNVLWLRGLAADMVEFFADSDDLAFALKLCIAAFLVSWPAFAPSLNAWYNSVRGSWASFQLVLVFEVSVGTSFQGFFLRGLGVIFGCVVGFLAYEIGQGNRVVAVVILVLGIIPSSYIHLGTPYVKAGLISIVSLSVVGLATVLQPPGEETWEIFVKRMICFVVGGTAALFIEMFLFPVRARDRLVESLASSIQQISQMEGAIAIGIDSPQDVDINSNALNESFKDAKEKAEQALTAARTFLPFCLTEPRIKGSFKGQALIYGEMIYVLFQIIDRMDNMLHMRRAYGSSVIEELNVEVLAYRRNVAASITLTLFAVHEALTTRLPLPQFLPSSRVAQLRYITRVRELMIGDAADSRPGTGAQTPASIGGGSIPLQAHVLKSMTRQNFLSWNAGSAGVMEIIEYLEELVDLAKLLVGVNAFRSGMLERPKFHEYARKIKERESDRVTAAAATAAATATAEIRASEDVRKVKSKTGSSFSRRRRGFTLGKTPSHATDTTVAGGSGGGDGLGLRRRLTRVSGVSGRGDAAADNSDGENNDRVEDLPMSLQRVMTKRREDRLREKEKKKNSEEEARGRRDSDDPKGKRPAVKPT</sequence>
<protein>
    <submittedName>
        <fullName evidence="1">Uncharacterized protein</fullName>
    </submittedName>
</protein>
<dbReference type="Proteomes" id="UP001497700">
    <property type="component" value="Unassembled WGS sequence"/>
</dbReference>
<gene>
    <name evidence="1" type="ORF">F4820DRAFT_406436</name>
</gene>
<evidence type="ECO:0000313" key="1">
    <source>
        <dbReference type="EMBL" id="KAI4869646.1"/>
    </source>
</evidence>
<evidence type="ECO:0000313" key="2">
    <source>
        <dbReference type="Proteomes" id="UP001497700"/>
    </source>
</evidence>
<organism evidence="1 2">
    <name type="scientific">Hypoxylon rubiginosum</name>
    <dbReference type="NCBI Taxonomy" id="110542"/>
    <lineage>
        <taxon>Eukaryota</taxon>
        <taxon>Fungi</taxon>
        <taxon>Dikarya</taxon>
        <taxon>Ascomycota</taxon>
        <taxon>Pezizomycotina</taxon>
        <taxon>Sordariomycetes</taxon>
        <taxon>Xylariomycetidae</taxon>
        <taxon>Xylariales</taxon>
        <taxon>Hypoxylaceae</taxon>
        <taxon>Hypoxylon</taxon>
    </lineage>
</organism>